<accession>A0ABQ3M783</accession>
<dbReference type="Proteomes" id="UP000605568">
    <property type="component" value="Unassembled WGS sequence"/>
</dbReference>
<dbReference type="EMBL" id="BNAR01000001">
    <property type="protein sequence ID" value="GHH28651.1"/>
    <property type="molecule type" value="Genomic_DNA"/>
</dbReference>
<evidence type="ECO:0000313" key="2">
    <source>
        <dbReference type="Proteomes" id="UP000605568"/>
    </source>
</evidence>
<comment type="caution">
    <text evidence="1">The sequence shown here is derived from an EMBL/GenBank/DDBJ whole genome shotgun (WGS) entry which is preliminary data.</text>
</comment>
<name>A0ABQ3M783_9PSEU</name>
<gene>
    <name evidence="1" type="ORF">GCM10017774_03200</name>
</gene>
<evidence type="ECO:0000313" key="1">
    <source>
        <dbReference type="EMBL" id="GHH28651.1"/>
    </source>
</evidence>
<proteinExistence type="predicted"/>
<keyword evidence="2" id="KW-1185">Reference proteome</keyword>
<sequence>MGNWGGLASTGIETVTLRASLEPVVMMALASGKLTVVVPKEELLTNTSNFASANSDLMTPS</sequence>
<organism evidence="1 2">
    <name type="scientific">Lentzea cavernae</name>
    <dbReference type="NCBI Taxonomy" id="2020703"/>
    <lineage>
        <taxon>Bacteria</taxon>
        <taxon>Bacillati</taxon>
        <taxon>Actinomycetota</taxon>
        <taxon>Actinomycetes</taxon>
        <taxon>Pseudonocardiales</taxon>
        <taxon>Pseudonocardiaceae</taxon>
        <taxon>Lentzea</taxon>
    </lineage>
</organism>
<reference evidence="2" key="1">
    <citation type="journal article" date="2019" name="Int. J. Syst. Evol. Microbiol.">
        <title>The Global Catalogue of Microorganisms (GCM) 10K type strain sequencing project: providing services to taxonomists for standard genome sequencing and annotation.</title>
        <authorList>
            <consortium name="The Broad Institute Genomics Platform"/>
            <consortium name="The Broad Institute Genome Sequencing Center for Infectious Disease"/>
            <person name="Wu L."/>
            <person name="Ma J."/>
        </authorList>
    </citation>
    <scope>NUCLEOTIDE SEQUENCE [LARGE SCALE GENOMIC DNA]</scope>
    <source>
        <strain evidence="2">CGMCC 4.7367</strain>
    </source>
</reference>
<protein>
    <submittedName>
        <fullName evidence="1">Uncharacterized protein</fullName>
    </submittedName>
</protein>